<protein>
    <recommendedName>
        <fullName evidence="3">RNase H type-1 domain-containing protein</fullName>
    </recommendedName>
</protein>
<accession>A0AAF3EK02</accession>
<dbReference type="WBParaSite" id="MBELARI_LOCUS14348">
    <property type="protein sequence ID" value="MBELARI_LOCUS14348"/>
    <property type="gene ID" value="MBELARI_LOCUS14348"/>
</dbReference>
<reference evidence="2" key="1">
    <citation type="submission" date="2024-02" db="UniProtKB">
        <authorList>
            <consortium name="WormBaseParasite"/>
        </authorList>
    </citation>
    <scope>IDENTIFICATION</scope>
</reference>
<dbReference type="Proteomes" id="UP000887575">
    <property type="component" value="Unassembled WGS sequence"/>
</dbReference>
<dbReference type="AlphaFoldDB" id="A0AAF3EK02"/>
<organism evidence="1 2">
    <name type="scientific">Mesorhabditis belari</name>
    <dbReference type="NCBI Taxonomy" id="2138241"/>
    <lineage>
        <taxon>Eukaryota</taxon>
        <taxon>Metazoa</taxon>
        <taxon>Ecdysozoa</taxon>
        <taxon>Nematoda</taxon>
        <taxon>Chromadorea</taxon>
        <taxon>Rhabditida</taxon>
        <taxon>Rhabditina</taxon>
        <taxon>Rhabditomorpha</taxon>
        <taxon>Rhabditoidea</taxon>
        <taxon>Rhabditidae</taxon>
        <taxon>Mesorhabditinae</taxon>
        <taxon>Mesorhabditis</taxon>
    </lineage>
</organism>
<evidence type="ECO:0000313" key="2">
    <source>
        <dbReference type="WBParaSite" id="MBELARI_LOCUS14348"/>
    </source>
</evidence>
<evidence type="ECO:0008006" key="3">
    <source>
        <dbReference type="Google" id="ProtNLM"/>
    </source>
</evidence>
<sequence length="88" mass="10140">MSLIEQPHEVSTHCHLWRKRLKELYHQIDKAPFNGNVDLVYIKAHVGILRNVQTDKMAGDASFYLRGLDLLPNKAVKRVIVKSTTSER</sequence>
<name>A0AAF3EK02_9BILA</name>
<proteinExistence type="predicted"/>
<keyword evidence="1" id="KW-1185">Reference proteome</keyword>
<evidence type="ECO:0000313" key="1">
    <source>
        <dbReference type="Proteomes" id="UP000887575"/>
    </source>
</evidence>